<proteinExistence type="inferred from homology"/>
<evidence type="ECO:0000313" key="10">
    <source>
        <dbReference type="EMBL" id="MEJ1248118.1"/>
    </source>
</evidence>
<dbReference type="AlphaFoldDB" id="A0AAW9R1N3"/>
<dbReference type="Pfam" id="PF00749">
    <property type="entry name" value="tRNA-synt_1c"/>
    <property type="match status" value="2"/>
</dbReference>
<dbReference type="GO" id="GO:0005524">
    <property type="term" value="F:ATP binding"/>
    <property type="evidence" value="ECO:0007669"/>
    <property type="project" value="UniProtKB-KW"/>
</dbReference>
<comment type="caution">
    <text evidence="10">The sequence shown here is derived from an EMBL/GenBank/DDBJ whole genome shotgun (WGS) entry which is preliminary data.</text>
</comment>
<protein>
    <recommendedName>
        <fullName evidence="7">Glutamyl-Q tRNA(Asp) synthetase</fullName>
        <shortName evidence="7">Glu-Q-RSs</shortName>
        <ecNumber evidence="7">6.1.1.-</ecNumber>
    </recommendedName>
</protein>
<feature type="domain" description="Glutamyl/glutaminyl-tRNA synthetase class Ib catalytic" evidence="9">
    <location>
        <begin position="127"/>
        <end position="239"/>
    </location>
</feature>
<dbReference type="Proteomes" id="UP001364472">
    <property type="component" value="Unassembled WGS sequence"/>
</dbReference>
<keyword evidence="5 7" id="KW-0067">ATP-binding</keyword>
<evidence type="ECO:0000256" key="6">
    <source>
        <dbReference type="ARBA" id="ARBA00023146"/>
    </source>
</evidence>
<organism evidence="10 11">
    <name type="scientific">Denitratimonas tolerans</name>
    <dbReference type="NCBI Taxonomy" id="1338420"/>
    <lineage>
        <taxon>Bacteria</taxon>
        <taxon>Pseudomonadati</taxon>
        <taxon>Pseudomonadota</taxon>
        <taxon>Gammaproteobacteria</taxon>
        <taxon>Lysobacterales</taxon>
        <taxon>Lysobacteraceae</taxon>
        <taxon>Denitratimonas</taxon>
    </lineage>
</organism>
<accession>A0AAW9R1N3</accession>
<keyword evidence="3 7" id="KW-0547">Nucleotide-binding</keyword>
<dbReference type="PANTHER" id="PTHR43311">
    <property type="entry name" value="GLUTAMATE--TRNA LIGASE"/>
    <property type="match status" value="1"/>
</dbReference>
<evidence type="ECO:0000256" key="7">
    <source>
        <dbReference type="HAMAP-Rule" id="MF_01428"/>
    </source>
</evidence>
<dbReference type="SUPFAM" id="SSF52374">
    <property type="entry name" value="Nucleotidylyl transferase"/>
    <property type="match status" value="1"/>
</dbReference>
<evidence type="ECO:0000256" key="4">
    <source>
        <dbReference type="ARBA" id="ARBA00022833"/>
    </source>
</evidence>
<feature type="binding site" evidence="7">
    <location>
        <position position="175"/>
    </location>
    <ligand>
        <name>L-glutamate</name>
        <dbReference type="ChEBI" id="CHEBI:29985"/>
    </ligand>
</feature>
<dbReference type="GO" id="GO:0006424">
    <property type="term" value="P:glutamyl-tRNA aminoacylation"/>
    <property type="evidence" value="ECO:0007669"/>
    <property type="project" value="InterPro"/>
</dbReference>
<dbReference type="GO" id="GO:0004818">
    <property type="term" value="F:glutamate-tRNA ligase activity"/>
    <property type="evidence" value="ECO:0007669"/>
    <property type="project" value="TreeGrafter"/>
</dbReference>
<dbReference type="InterPro" id="IPR049940">
    <property type="entry name" value="GluQ/Sye"/>
</dbReference>
<dbReference type="NCBIfam" id="TIGR03838">
    <property type="entry name" value="queuosine_YadB"/>
    <property type="match status" value="1"/>
</dbReference>
<keyword evidence="11" id="KW-1185">Reference proteome</keyword>
<feature type="binding site" evidence="7">
    <location>
        <position position="193"/>
    </location>
    <ligand>
        <name>L-glutamate</name>
        <dbReference type="ChEBI" id="CHEBI:29985"/>
    </ligand>
</feature>
<evidence type="ECO:0000256" key="3">
    <source>
        <dbReference type="ARBA" id="ARBA00022741"/>
    </source>
</evidence>
<sequence length="298" mass="32652">MKPSSAEFKPGRYRGRFAPSPTGPLHFGSLVAALGSFLRARAQGGQWLLRVEDIDTPRVVPGATDLQLDALRRFGLDWDEEPMWQSRRLEAYRAALDRLRADERVFACRCSRSALAGAPHRGCLSTRRDGPVAWRLRVPDRVITFVDAIRGPRRQNLAQDVGDVVLWRGDGLVAYQLAVVVDDAAQGISEVVRGADLIDSTARQIFLQESLGLPTPAYAHLPLALDADGHKLGKSQQALALDAARPIPALRAAWAFLGQRSEALDDALDLPRLLDAAIAAFDLTRVPRSDRRIATTLA</sequence>
<evidence type="ECO:0000313" key="11">
    <source>
        <dbReference type="Proteomes" id="UP001364472"/>
    </source>
</evidence>
<reference evidence="10 11" key="1">
    <citation type="journal article" date="2016" name="Antonie Van Leeuwenhoek">
        <title>Denitratimonas tolerans gen. nov., sp. nov., a denitrifying bacterium isolated from a bioreactor for tannery wastewater treatment.</title>
        <authorList>
            <person name="Han S.I."/>
            <person name="Kim J.O."/>
            <person name="Lee Y.R."/>
            <person name="Ekpeghere K.I."/>
            <person name="Koh S.C."/>
            <person name="Whang K.S."/>
        </authorList>
    </citation>
    <scope>NUCLEOTIDE SEQUENCE [LARGE SCALE GENOMIC DNA]</scope>
    <source>
        <strain evidence="10 11">KACC 17565</strain>
    </source>
</reference>
<dbReference type="EC" id="6.1.1.-" evidence="7"/>
<feature type="binding site" evidence="7">
    <location>
        <position position="234"/>
    </location>
    <ligand>
        <name>ATP</name>
        <dbReference type="ChEBI" id="CHEBI:30616"/>
    </ligand>
</feature>
<dbReference type="Gene3D" id="3.40.50.620">
    <property type="entry name" value="HUPs"/>
    <property type="match status" value="1"/>
</dbReference>
<evidence type="ECO:0000256" key="2">
    <source>
        <dbReference type="ARBA" id="ARBA00022723"/>
    </source>
</evidence>
<feature type="short sequence motif" description="'HIGH' region" evidence="7">
    <location>
        <begin position="19"/>
        <end position="29"/>
    </location>
</feature>
<dbReference type="GO" id="GO:0008270">
    <property type="term" value="F:zinc ion binding"/>
    <property type="evidence" value="ECO:0007669"/>
    <property type="project" value="InterPro"/>
</dbReference>
<comment type="caution">
    <text evidence="7">Lacks conserved residue(s) required for the propagation of feature annotation.</text>
</comment>
<evidence type="ECO:0000256" key="1">
    <source>
        <dbReference type="ARBA" id="ARBA00022598"/>
    </source>
</evidence>
<comment type="function">
    <text evidence="7">Catalyzes the tRNA-independent activation of glutamate in presence of ATP and the subsequent transfer of glutamate onto a tRNA(Asp). Glutamate is transferred on the 2-amino-5-(4,5-dihydroxy-2-cyclopenten-1-yl) moiety of the queuosine in the wobble position of the QUC anticodon.</text>
</comment>
<dbReference type="GO" id="GO:0006400">
    <property type="term" value="P:tRNA modification"/>
    <property type="evidence" value="ECO:0007669"/>
    <property type="project" value="InterPro"/>
</dbReference>
<gene>
    <name evidence="10" type="primary">gluQRS</name>
    <name evidence="7" type="synonym">gluQ</name>
    <name evidence="10" type="ORF">WB794_00270</name>
</gene>
<name>A0AAW9R1N3_9GAMM</name>
<dbReference type="RefSeq" id="WP_337333836.1">
    <property type="nucleotide sequence ID" value="NZ_JBBDHC010000001.1"/>
</dbReference>
<feature type="binding site" evidence="7">
    <location>
        <position position="52"/>
    </location>
    <ligand>
        <name>L-glutamate</name>
        <dbReference type="ChEBI" id="CHEBI:29985"/>
    </ligand>
</feature>
<dbReference type="InterPro" id="IPR022380">
    <property type="entry name" value="Glu-Q_tRNA(Asp)_Synthase"/>
</dbReference>
<dbReference type="HAMAP" id="MF_01428">
    <property type="entry name" value="Glu_Q_tRNA_synth"/>
    <property type="match status" value="1"/>
</dbReference>
<keyword evidence="2" id="KW-0479">Metal-binding</keyword>
<evidence type="ECO:0000259" key="9">
    <source>
        <dbReference type="Pfam" id="PF00749"/>
    </source>
</evidence>
<comment type="similarity">
    <text evidence="7">Belongs to the class-I aminoacyl-tRNA synthetase family. GluQ subfamily.</text>
</comment>
<feature type="binding site" evidence="7">
    <location>
        <begin position="16"/>
        <end position="20"/>
    </location>
    <ligand>
        <name>L-glutamate</name>
        <dbReference type="ChEBI" id="CHEBI:29985"/>
    </ligand>
</feature>
<keyword evidence="8" id="KW-0648">Protein biosynthesis</keyword>
<feature type="domain" description="Glutamyl/glutaminyl-tRNA synthetase class Ib catalytic" evidence="9">
    <location>
        <begin position="14"/>
        <end position="115"/>
    </location>
</feature>
<dbReference type="PRINTS" id="PR00987">
    <property type="entry name" value="TRNASYNTHGLU"/>
</dbReference>
<dbReference type="GO" id="GO:0005829">
    <property type="term" value="C:cytosol"/>
    <property type="evidence" value="ECO:0007669"/>
    <property type="project" value="TreeGrafter"/>
</dbReference>
<keyword evidence="1 7" id="KW-0436">Ligase</keyword>
<feature type="short sequence motif" description="'KMSKS' region" evidence="7">
    <location>
        <begin position="231"/>
        <end position="235"/>
    </location>
</feature>
<dbReference type="InterPro" id="IPR000924">
    <property type="entry name" value="Glu/Gln-tRNA-synth"/>
</dbReference>
<dbReference type="InterPro" id="IPR014729">
    <property type="entry name" value="Rossmann-like_a/b/a_fold"/>
</dbReference>
<evidence type="ECO:0000256" key="8">
    <source>
        <dbReference type="RuleBase" id="RU363037"/>
    </source>
</evidence>
<keyword evidence="6 7" id="KW-0030">Aminoacyl-tRNA synthetase</keyword>
<dbReference type="PANTHER" id="PTHR43311:SF1">
    <property type="entry name" value="GLUTAMYL-Q TRNA(ASP) SYNTHETASE"/>
    <property type="match status" value="1"/>
</dbReference>
<dbReference type="InterPro" id="IPR020058">
    <property type="entry name" value="Glu/Gln-tRNA-synth_Ib_cat-dom"/>
</dbReference>
<dbReference type="EMBL" id="JBBDHC010000001">
    <property type="protein sequence ID" value="MEJ1248118.1"/>
    <property type="molecule type" value="Genomic_DNA"/>
</dbReference>
<evidence type="ECO:0000256" key="5">
    <source>
        <dbReference type="ARBA" id="ARBA00022840"/>
    </source>
</evidence>
<dbReference type="NCBIfam" id="NF004314">
    <property type="entry name" value="PRK05710.1-3"/>
    <property type="match status" value="1"/>
</dbReference>
<keyword evidence="4" id="KW-0862">Zinc</keyword>